<dbReference type="CDD" id="cd00090">
    <property type="entry name" value="HTH_ARSR"/>
    <property type="match status" value="1"/>
</dbReference>
<evidence type="ECO:0000256" key="2">
    <source>
        <dbReference type="ARBA" id="ARBA00023125"/>
    </source>
</evidence>
<dbReference type="InterPro" id="IPR019888">
    <property type="entry name" value="Tscrpt_reg_AsnC-like"/>
</dbReference>
<dbReference type="InterPro" id="IPR036388">
    <property type="entry name" value="WH-like_DNA-bd_sf"/>
</dbReference>
<dbReference type="InterPro" id="IPR011991">
    <property type="entry name" value="ArsR-like_HTH"/>
</dbReference>
<protein>
    <submittedName>
        <fullName evidence="5">DNA-binding transcriptional regulator, Lrp family</fullName>
    </submittedName>
</protein>
<evidence type="ECO:0000256" key="1">
    <source>
        <dbReference type="ARBA" id="ARBA00023015"/>
    </source>
</evidence>
<dbReference type="InterPro" id="IPR036390">
    <property type="entry name" value="WH_DNA-bd_sf"/>
</dbReference>
<gene>
    <name evidence="5" type="ORF">SAMN05421797_104226</name>
</gene>
<dbReference type="InterPro" id="IPR000485">
    <property type="entry name" value="AsnC-type_HTH_dom"/>
</dbReference>
<dbReference type="Pfam" id="PF13412">
    <property type="entry name" value="HTH_24"/>
    <property type="match status" value="1"/>
</dbReference>
<keyword evidence="2 5" id="KW-0238">DNA-binding</keyword>
<dbReference type="EMBL" id="FTMA01000004">
    <property type="protein sequence ID" value="SIQ93719.1"/>
    <property type="molecule type" value="Genomic_DNA"/>
</dbReference>
<dbReference type="GO" id="GO:0006355">
    <property type="term" value="P:regulation of DNA-templated transcription"/>
    <property type="evidence" value="ECO:0007669"/>
    <property type="project" value="UniProtKB-ARBA"/>
</dbReference>
<dbReference type="Gene3D" id="3.30.70.920">
    <property type="match status" value="1"/>
</dbReference>
<evidence type="ECO:0000313" key="6">
    <source>
        <dbReference type="Proteomes" id="UP000186953"/>
    </source>
</evidence>
<sequence>MLQLAIVKQEKVMMDKLDDIDRAILRILQKDAKTVAKSIAEQLGLTKTPVYERIKRLEQEGFIRNYVAILNKDKIEESITVFSFVSLEAQKGAMMDDFFEQVMKYPEVVECFVVGGEFDFHLKVVVKNLDAYYNFAKFKIASLPSVGNVKSAFVLNEVKNDTHFPLL</sequence>
<keyword evidence="1" id="KW-0805">Transcription regulation</keyword>
<dbReference type="Proteomes" id="UP000186953">
    <property type="component" value="Unassembled WGS sequence"/>
</dbReference>
<dbReference type="InterPro" id="IPR011008">
    <property type="entry name" value="Dimeric_a/b-barrel"/>
</dbReference>
<dbReference type="PRINTS" id="PR00033">
    <property type="entry name" value="HTHASNC"/>
</dbReference>
<evidence type="ECO:0000259" key="4">
    <source>
        <dbReference type="PROSITE" id="PS50956"/>
    </source>
</evidence>
<keyword evidence="3" id="KW-0804">Transcription</keyword>
<dbReference type="PANTHER" id="PTHR30154:SF34">
    <property type="entry name" value="TRANSCRIPTIONAL REGULATOR AZLB"/>
    <property type="match status" value="1"/>
</dbReference>
<accession>A0A1N6WUC6</accession>
<dbReference type="GO" id="GO:0043565">
    <property type="term" value="F:sequence-specific DNA binding"/>
    <property type="evidence" value="ECO:0007669"/>
    <property type="project" value="InterPro"/>
</dbReference>
<dbReference type="Pfam" id="PF01037">
    <property type="entry name" value="AsnC_trans_reg"/>
    <property type="match status" value="1"/>
</dbReference>
<evidence type="ECO:0000313" key="5">
    <source>
        <dbReference type="EMBL" id="SIQ93719.1"/>
    </source>
</evidence>
<evidence type="ECO:0000256" key="3">
    <source>
        <dbReference type="ARBA" id="ARBA00023163"/>
    </source>
</evidence>
<organism evidence="5 6">
    <name type="scientific">Maribacter ulvicola</name>
    <dbReference type="NCBI Taxonomy" id="228959"/>
    <lineage>
        <taxon>Bacteria</taxon>
        <taxon>Pseudomonadati</taxon>
        <taxon>Bacteroidota</taxon>
        <taxon>Flavobacteriia</taxon>
        <taxon>Flavobacteriales</taxon>
        <taxon>Flavobacteriaceae</taxon>
        <taxon>Maribacter</taxon>
    </lineage>
</organism>
<name>A0A1N6WUC6_9FLAO</name>
<dbReference type="STRING" id="228959.SAMN05421797_104226"/>
<dbReference type="SUPFAM" id="SSF54909">
    <property type="entry name" value="Dimeric alpha+beta barrel"/>
    <property type="match status" value="1"/>
</dbReference>
<dbReference type="PROSITE" id="PS50956">
    <property type="entry name" value="HTH_ASNC_2"/>
    <property type="match status" value="1"/>
</dbReference>
<dbReference type="SMART" id="SM00344">
    <property type="entry name" value="HTH_ASNC"/>
    <property type="match status" value="1"/>
</dbReference>
<dbReference type="InterPro" id="IPR019887">
    <property type="entry name" value="Tscrpt_reg_AsnC/Lrp_C"/>
</dbReference>
<reference evidence="6" key="1">
    <citation type="submission" date="2017-01" db="EMBL/GenBank/DDBJ databases">
        <authorList>
            <person name="Varghese N."/>
            <person name="Submissions S."/>
        </authorList>
    </citation>
    <scope>NUCLEOTIDE SEQUENCE [LARGE SCALE GENOMIC DNA]</scope>
    <source>
        <strain evidence="6">DSM 15366</strain>
    </source>
</reference>
<dbReference type="SUPFAM" id="SSF46785">
    <property type="entry name" value="Winged helix' DNA-binding domain"/>
    <property type="match status" value="1"/>
</dbReference>
<proteinExistence type="predicted"/>
<dbReference type="Gene3D" id="1.10.10.10">
    <property type="entry name" value="Winged helix-like DNA-binding domain superfamily/Winged helix DNA-binding domain"/>
    <property type="match status" value="1"/>
</dbReference>
<dbReference type="GO" id="GO:0005829">
    <property type="term" value="C:cytosol"/>
    <property type="evidence" value="ECO:0007669"/>
    <property type="project" value="TreeGrafter"/>
</dbReference>
<dbReference type="PANTHER" id="PTHR30154">
    <property type="entry name" value="LEUCINE-RESPONSIVE REGULATORY PROTEIN"/>
    <property type="match status" value="1"/>
</dbReference>
<dbReference type="GO" id="GO:0043200">
    <property type="term" value="P:response to amino acid"/>
    <property type="evidence" value="ECO:0007669"/>
    <property type="project" value="TreeGrafter"/>
</dbReference>
<dbReference type="AlphaFoldDB" id="A0A1N6WUC6"/>
<feature type="domain" description="HTH asnC-type" evidence="4">
    <location>
        <begin position="17"/>
        <end position="80"/>
    </location>
</feature>
<keyword evidence="6" id="KW-1185">Reference proteome</keyword>